<feature type="non-terminal residue" evidence="1">
    <location>
        <position position="1"/>
    </location>
</feature>
<evidence type="ECO:0000313" key="1">
    <source>
        <dbReference type="EMBL" id="GFA71514.1"/>
    </source>
</evidence>
<reference evidence="1" key="1">
    <citation type="journal article" date="2019" name="Sci. Rep.">
        <title>Draft genome of Tanacetum cinerariifolium, the natural source of mosquito coil.</title>
        <authorList>
            <person name="Yamashiro T."/>
            <person name="Shiraishi A."/>
            <person name="Satake H."/>
            <person name="Nakayama K."/>
        </authorList>
    </citation>
    <scope>NUCLEOTIDE SEQUENCE</scope>
</reference>
<protein>
    <recommendedName>
        <fullName evidence="2">Reverse transcriptase zinc-binding domain-containing protein</fullName>
    </recommendedName>
</protein>
<accession>A0A699K5L3</accession>
<gene>
    <name evidence="1" type="ORF">Tci_643486</name>
</gene>
<dbReference type="EMBL" id="BKCJ010474173">
    <property type="protein sequence ID" value="GFA71514.1"/>
    <property type="molecule type" value="Genomic_DNA"/>
</dbReference>
<sequence>DKWKWEFELDGIFSVRSASNIIDAILLTTDIDIPSVLCPICNNELESSNHVFFKCDTSPQCLAGWNR</sequence>
<organism evidence="1">
    <name type="scientific">Tanacetum cinerariifolium</name>
    <name type="common">Dalmatian daisy</name>
    <name type="synonym">Chrysanthemum cinerariifolium</name>
    <dbReference type="NCBI Taxonomy" id="118510"/>
    <lineage>
        <taxon>Eukaryota</taxon>
        <taxon>Viridiplantae</taxon>
        <taxon>Streptophyta</taxon>
        <taxon>Embryophyta</taxon>
        <taxon>Tracheophyta</taxon>
        <taxon>Spermatophyta</taxon>
        <taxon>Magnoliopsida</taxon>
        <taxon>eudicotyledons</taxon>
        <taxon>Gunneridae</taxon>
        <taxon>Pentapetalae</taxon>
        <taxon>asterids</taxon>
        <taxon>campanulids</taxon>
        <taxon>Asterales</taxon>
        <taxon>Asteraceae</taxon>
        <taxon>Asteroideae</taxon>
        <taxon>Anthemideae</taxon>
        <taxon>Anthemidinae</taxon>
        <taxon>Tanacetum</taxon>
    </lineage>
</organism>
<proteinExistence type="predicted"/>
<evidence type="ECO:0008006" key="2">
    <source>
        <dbReference type="Google" id="ProtNLM"/>
    </source>
</evidence>
<comment type="caution">
    <text evidence="1">The sequence shown here is derived from an EMBL/GenBank/DDBJ whole genome shotgun (WGS) entry which is preliminary data.</text>
</comment>
<dbReference type="AlphaFoldDB" id="A0A699K5L3"/>
<name>A0A699K5L3_TANCI</name>